<dbReference type="Proteomes" id="UP001597357">
    <property type="component" value="Unassembled WGS sequence"/>
</dbReference>
<dbReference type="Gene3D" id="3.40.50.2000">
    <property type="entry name" value="Glycogen Phosphorylase B"/>
    <property type="match status" value="1"/>
</dbReference>
<evidence type="ECO:0000313" key="2">
    <source>
        <dbReference type="Proteomes" id="UP001597357"/>
    </source>
</evidence>
<keyword evidence="2" id="KW-1185">Reference proteome</keyword>
<dbReference type="CDD" id="cd03801">
    <property type="entry name" value="GT4_PimA-like"/>
    <property type="match status" value="1"/>
</dbReference>
<accession>A0ABW5S9Y0</accession>
<dbReference type="RefSeq" id="WP_379042915.1">
    <property type="nucleotide sequence ID" value="NZ_JBHULZ010000005.1"/>
</dbReference>
<comment type="caution">
    <text evidence="1">The sequence shown here is derived from an EMBL/GenBank/DDBJ whole genome shotgun (WGS) entry which is preliminary data.</text>
</comment>
<evidence type="ECO:0000313" key="1">
    <source>
        <dbReference type="EMBL" id="MFD2696573.1"/>
    </source>
</evidence>
<dbReference type="EMBL" id="JBHULZ010000005">
    <property type="protein sequence ID" value="MFD2696573.1"/>
    <property type="molecule type" value="Genomic_DNA"/>
</dbReference>
<dbReference type="Pfam" id="PF13692">
    <property type="entry name" value="Glyco_trans_1_4"/>
    <property type="match status" value="1"/>
</dbReference>
<gene>
    <name evidence="1" type="ORF">ACFSQ0_01060</name>
</gene>
<organism evidence="1 2">
    <name type="scientific">Mesonia sediminis</name>
    <dbReference type="NCBI Taxonomy" id="1703946"/>
    <lineage>
        <taxon>Bacteria</taxon>
        <taxon>Pseudomonadati</taxon>
        <taxon>Bacteroidota</taxon>
        <taxon>Flavobacteriia</taxon>
        <taxon>Flavobacteriales</taxon>
        <taxon>Flavobacteriaceae</taxon>
        <taxon>Mesonia</taxon>
    </lineage>
</organism>
<reference evidence="2" key="1">
    <citation type="journal article" date="2019" name="Int. J. Syst. Evol. Microbiol.">
        <title>The Global Catalogue of Microorganisms (GCM) 10K type strain sequencing project: providing services to taxonomists for standard genome sequencing and annotation.</title>
        <authorList>
            <consortium name="The Broad Institute Genomics Platform"/>
            <consortium name="The Broad Institute Genome Sequencing Center for Infectious Disease"/>
            <person name="Wu L."/>
            <person name="Ma J."/>
        </authorList>
    </citation>
    <scope>NUCLEOTIDE SEQUENCE [LARGE SCALE GENOMIC DNA]</scope>
    <source>
        <strain evidence="2">KCTC 42255</strain>
    </source>
</reference>
<protein>
    <submittedName>
        <fullName evidence="1">Glycosyltransferase</fullName>
    </submittedName>
</protein>
<dbReference type="SUPFAM" id="SSF53756">
    <property type="entry name" value="UDP-Glycosyltransferase/glycogen phosphorylase"/>
    <property type="match status" value="1"/>
</dbReference>
<sequence length="410" mass="47207">MKHLLVIGYLWPEPKSSAAGSRMMQLLELFLDKNWKITYASAAKNSQYAVTLENLGVEKVSIQPNDESVNTWLAQLDPDAVLFDRFMMEEQYGWRVAENCPNALRILDTEDLHFFRKARSLALKAKRDLSKADLFSDEAKREIASILRCDLSLIISEAEMDLLLKTFKIDENLLFYLPFLLEEIPLEQQENLPEFSQRKDFLFIGNFLHEPNWDAVRFLKESVWPKIRKDLPGVKLHIYGAYAKKKVKQLHNEPEGFLVHGRADDALEVMQSARLLLAPLRFGAGLKGKFVEAMTVGTPSITTMIGAEGIGGSLPWSGEIANTADELAQAAIQLYTREKRWLTARKNGFAIIKNRFQKNEFEPIFMQQVEHLLKRLPAHRERNFMGSLLQHHTLQSTKYMARWIEEKNKK</sequence>
<name>A0ABW5S9Y0_9FLAO</name>
<proteinExistence type="predicted"/>